<dbReference type="InterPro" id="IPR011049">
    <property type="entry name" value="Serralysin-like_metalloprot_C"/>
</dbReference>
<dbReference type="PROSITE" id="PS00330">
    <property type="entry name" value="HEMOLYSIN_CALCIUM"/>
    <property type="match status" value="1"/>
</dbReference>
<evidence type="ECO:0000256" key="1">
    <source>
        <dbReference type="SAM" id="MobiDB-lite"/>
    </source>
</evidence>
<gene>
    <name evidence="2" type="ORF">F0Q34_02095</name>
</gene>
<accession>A0A5B2TJ49</accession>
<comment type="caution">
    <text evidence="2">The sequence shown here is derived from an EMBL/GenBank/DDBJ whole genome shotgun (WGS) entry which is preliminary data.</text>
</comment>
<feature type="region of interest" description="Disordered" evidence="1">
    <location>
        <begin position="1"/>
        <end position="23"/>
    </location>
</feature>
<reference evidence="2 3" key="1">
    <citation type="journal article" date="2015" name="Int. J. Syst. Evol. Microbiol.">
        <title>Roseomonas oryzae sp. nov., isolated from paddy rhizosphere soil.</title>
        <authorList>
            <person name="Ramaprasad E.V."/>
            <person name="Sasikala Ch."/>
            <person name="Ramana Ch.V."/>
        </authorList>
    </citation>
    <scope>NUCLEOTIDE SEQUENCE [LARGE SCALE GENOMIC DNA]</scope>
    <source>
        <strain evidence="2 3">KCTC 42542</strain>
    </source>
</reference>
<dbReference type="EMBL" id="VUKA01000001">
    <property type="protein sequence ID" value="KAA2214527.1"/>
    <property type="molecule type" value="Genomic_DNA"/>
</dbReference>
<sequence>MAAIVGTDGNDNLVSPEASSNDTINALAGDDRIEARGGDDLILPGPGNDRIEGGDGRDDVLLPGSLDQYELYRYTAFGNEGVIRGPEGVDTLLDVEAIRTDISGTREFSDVPEFLSYAYLASYADLSAAFGEDRDVAWDHFYQVGAVEGRAITFDGAGYLAANPDVLAAQGGNVDDAALHYLRFGRAEGRQTDFDGAQYVASHADLIAAFRGQGDADALGTNHYISFGLNEGRATDTFNETTYAAGNPDLAVAGVVTAEALAEHWINYGSVEGRAGAYDPVIA</sequence>
<evidence type="ECO:0008006" key="4">
    <source>
        <dbReference type="Google" id="ProtNLM"/>
    </source>
</evidence>
<protein>
    <recommendedName>
        <fullName evidence="4">Calcium-binding protein</fullName>
    </recommendedName>
</protein>
<dbReference type="Pfam" id="PF00353">
    <property type="entry name" value="HemolysinCabind"/>
    <property type="match status" value="1"/>
</dbReference>
<dbReference type="RefSeq" id="WP_149810464.1">
    <property type="nucleotide sequence ID" value="NZ_VUKA01000001.1"/>
</dbReference>
<dbReference type="Proteomes" id="UP000322110">
    <property type="component" value="Unassembled WGS sequence"/>
</dbReference>
<evidence type="ECO:0000313" key="2">
    <source>
        <dbReference type="EMBL" id="KAA2214527.1"/>
    </source>
</evidence>
<keyword evidence="3" id="KW-1185">Reference proteome</keyword>
<dbReference type="InterPro" id="IPR018511">
    <property type="entry name" value="Hemolysin-typ_Ca-bd_CS"/>
</dbReference>
<proteinExistence type="predicted"/>
<organism evidence="2 3">
    <name type="scientific">Teichococcus oryzae</name>
    <dbReference type="NCBI Taxonomy" id="1608942"/>
    <lineage>
        <taxon>Bacteria</taxon>
        <taxon>Pseudomonadati</taxon>
        <taxon>Pseudomonadota</taxon>
        <taxon>Alphaproteobacteria</taxon>
        <taxon>Acetobacterales</taxon>
        <taxon>Roseomonadaceae</taxon>
        <taxon>Roseomonas</taxon>
    </lineage>
</organism>
<evidence type="ECO:0000313" key="3">
    <source>
        <dbReference type="Proteomes" id="UP000322110"/>
    </source>
</evidence>
<feature type="compositionally biased region" description="Polar residues" evidence="1">
    <location>
        <begin position="9"/>
        <end position="23"/>
    </location>
</feature>
<dbReference type="InterPro" id="IPR001343">
    <property type="entry name" value="Hemolysn_Ca-bd"/>
</dbReference>
<dbReference type="Gene3D" id="2.150.10.10">
    <property type="entry name" value="Serralysin-like metalloprotease, C-terminal"/>
    <property type="match status" value="1"/>
</dbReference>
<name>A0A5B2TJ49_9PROT</name>
<dbReference type="AlphaFoldDB" id="A0A5B2TJ49"/>
<dbReference type="OrthoDB" id="7246393at2"/>
<dbReference type="SUPFAM" id="SSF51120">
    <property type="entry name" value="beta-Roll"/>
    <property type="match status" value="1"/>
</dbReference>
<dbReference type="GO" id="GO:0005509">
    <property type="term" value="F:calcium ion binding"/>
    <property type="evidence" value="ECO:0007669"/>
    <property type="project" value="InterPro"/>
</dbReference>